<dbReference type="AlphaFoldDB" id="A0A433SMY2"/>
<proteinExistence type="predicted"/>
<protein>
    <submittedName>
        <fullName evidence="1">Uncharacterized protein</fullName>
    </submittedName>
</protein>
<dbReference type="OrthoDB" id="6159161at2759"/>
<dbReference type="EMBL" id="RQTK01001378">
    <property type="protein sequence ID" value="RUS70579.1"/>
    <property type="molecule type" value="Genomic_DNA"/>
</dbReference>
<reference evidence="1 2" key="1">
    <citation type="submission" date="2019-01" db="EMBL/GenBank/DDBJ databases">
        <title>A draft genome assembly of the solar-powered sea slug Elysia chlorotica.</title>
        <authorList>
            <person name="Cai H."/>
            <person name="Li Q."/>
            <person name="Fang X."/>
            <person name="Li J."/>
            <person name="Curtis N.E."/>
            <person name="Altenburger A."/>
            <person name="Shibata T."/>
            <person name="Feng M."/>
            <person name="Maeda T."/>
            <person name="Schwartz J.A."/>
            <person name="Shigenobu S."/>
            <person name="Lundholm N."/>
            <person name="Nishiyama T."/>
            <person name="Yang H."/>
            <person name="Hasebe M."/>
            <person name="Li S."/>
            <person name="Pierce S.K."/>
            <person name="Wang J."/>
        </authorList>
    </citation>
    <scope>NUCLEOTIDE SEQUENCE [LARGE SCALE GENOMIC DNA]</scope>
    <source>
        <strain evidence="1">EC2010</strain>
        <tissue evidence="1">Whole organism of an adult</tissue>
    </source>
</reference>
<organism evidence="1 2">
    <name type="scientific">Elysia chlorotica</name>
    <name type="common">Eastern emerald elysia</name>
    <name type="synonym">Sea slug</name>
    <dbReference type="NCBI Taxonomy" id="188477"/>
    <lineage>
        <taxon>Eukaryota</taxon>
        <taxon>Metazoa</taxon>
        <taxon>Spiralia</taxon>
        <taxon>Lophotrochozoa</taxon>
        <taxon>Mollusca</taxon>
        <taxon>Gastropoda</taxon>
        <taxon>Heterobranchia</taxon>
        <taxon>Euthyneura</taxon>
        <taxon>Panpulmonata</taxon>
        <taxon>Sacoglossa</taxon>
        <taxon>Placobranchoidea</taxon>
        <taxon>Plakobranchidae</taxon>
        <taxon>Elysia</taxon>
    </lineage>
</organism>
<keyword evidence="2" id="KW-1185">Reference proteome</keyword>
<sequence length="316" mass="36464">MKSEETIEEQWQSLQESWKETWSTGLGKKFRKHKELISTDTWTRITERKNSKHKINQAQGIEEKHLLQAPYLEKDREIFIPPPTELLDNTKLPSRAEIATTIKFLKSGKTGGPNDRPPEALKKPTYRPQLTCCSHFYAKSDLGTGDYRLVEETIEEQWQSLQESWKETWSTGLGKKFRKHKELISTDTWTRITERKNSKHKINQAQGIEEKHLLQAPYLEKDREIFIPPPTELLDNTKLPSRAEIATTIKFLKSGKTGGPNDRPPEALKKPTYRPQLTCCSHFYAKSDLGTGVSSRRLEERTPCKAAQERGPVILR</sequence>
<evidence type="ECO:0000313" key="2">
    <source>
        <dbReference type="Proteomes" id="UP000271974"/>
    </source>
</evidence>
<accession>A0A433SMY2</accession>
<gene>
    <name evidence="1" type="ORF">EGW08_021658</name>
</gene>
<comment type="caution">
    <text evidence="1">The sequence shown here is derived from an EMBL/GenBank/DDBJ whole genome shotgun (WGS) entry which is preliminary data.</text>
</comment>
<dbReference type="Proteomes" id="UP000271974">
    <property type="component" value="Unassembled WGS sequence"/>
</dbReference>
<name>A0A433SMY2_ELYCH</name>
<evidence type="ECO:0000313" key="1">
    <source>
        <dbReference type="EMBL" id="RUS70579.1"/>
    </source>
</evidence>